<evidence type="ECO:0000313" key="6">
    <source>
        <dbReference type="Proteomes" id="UP000001064"/>
    </source>
</evidence>
<dbReference type="InterPro" id="IPR031107">
    <property type="entry name" value="Small_HSP"/>
</dbReference>
<dbReference type="CDD" id="cd06464">
    <property type="entry name" value="ACD_sHsps-like"/>
    <property type="match status" value="1"/>
</dbReference>
<dbReference type="InterPro" id="IPR008978">
    <property type="entry name" value="HSP20-like_chaperone"/>
</dbReference>
<evidence type="ECO:0000256" key="2">
    <source>
        <dbReference type="PROSITE-ProRule" id="PRU00285"/>
    </source>
</evidence>
<dbReference type="eggNOG" id="ENOG502RIKI">
    <property type="taxonomic scope" value="Eukaryota"/>
</dbReference>
<evidence type="ECO:0000256" key="1">
    <source>
        <dbReference type="ARBA" id="ARBA00023016"/>
    </source>
</evidence>
<feature type="domain" description="SHSP" evidence="4">
    <location>
        <begin position="15"/>
        <end position="130"/>
    </location>
</feature>
<dbReference type="GO" id="GO:0051259">
    <property type="term" value="P:protein complex oligomerization"/>
    <property type="evidence" value="ECO:0000318"/>
    <property type="project" value="GO_Central"/>
</dbReference>
<dbReference type="PANTHER" id="PTHR11527">
    <property type="entry name" value="HEAT-SHOCK PROTEIN 20 FAMILY MEMBER"/>
    <property type="match status" value="1"/>
</dbReference>
<dbReference type="KEGG" id="dpp:DICPUDRAFT_75212"/>
<sequence length="139" mass="15781">MLDNFDPFSSNFNPFNFVKSANGFSCYYDKENKENVLTADLPGLNSNDINIKLEDGKNIIVSGERKCEDRQYIFSSPWCGEFFNQISLNKSISPSDIKTSYKNGVVKISIINQKDIIVSGIQSKLGNETNKNFHFTKNF</sequence>
<comment type="similarity">
    <text evidence="2 3">Belongs to the small heat shock protein (HSP20) family.</text>
</comment>
<dbReference type="STRING" id="5786.F0ZA02"/>
<dbReference type="Proteomes" id="UP000001064">
    <property type="component" value="Unassembled WGS sequence"/>
</dbReference>
<dbReference type="EMBL" id="GL870961">
    <property type="protein sequence ID" value="EGC39240.1"/>
    <property type="molecule type" value="Genomic_DNA"/>
</dbReference>
<dbReference type="VEuPathDB" id="AmoebaDB:DICPUDRAFT_75212"/>
<keyword evidence="6" id="KW-1185">Reference proteome</keyword>
<protein>
    <recommendedName>
        <fullName evidence="4">SHSP domain-containing protein</fullName>
    </recommendedName>
</protein>
<dbReference type="GO" id="GO:0051082">
    <property type="term" value="F:unfolded protein binding"/>
    <property type="evidence" value="ECO:0000318"/>
    <property type="project" value="GO_Central"/>
</dbReference>
<evidence type="ECO:0000256" key="3">
    <source>
        <dbReference type="RuleBase" id="RU003616"/>
    </source>
</evidence>
<dbReference type="OrthoDB" id="1431247at2759"/>
<keyword evidence="1" id="KW-0346">Stress response</keyword>
<dbReference type="GO" id="GO:0009408">
    <property type="term" value="P:response to heat"/>
    <property type="evidence" value="ECO:0000318"/>
    <property type="project" value="GO_Central"/>
</dbReference>
<name>F0ZA02_DICPU</name>
<dbReference type="PROSITE" id="PS01031">
    <property type="entry name" value="SHSP"/>
    <property type="match status" value="1"/>
</dbReference>
<evidence type="ECO:0000313" key="5">
    <source>
        <dbReference type="EMBL" id="EGC39240.1"/>
    </source>
</evidence>
<dbReference type="GeneID" id="10510139"/>
<proteinExistence type="inferred from homology"/>
<dbReference type="AlphaFoldDB" id="F0ZA02"/>
<dbReference type="RefSeq" id="XP_003284267.1">
    <property type="nucleotide sequence ID" value="XM_003284219.1"/>
</dbReference>
<dbReference type="GO" id="GO:0009651">
    <property type="term" value="P:response to salt stress"/>
    <property type="evidence" value="ECO:0000318"/>
    <property type="project" value="GO_Central"/>
</dbReference>
<dbReference type="Gene3D" id="2.60.40.790">
    <property type="match status" value="1"/>
</dbReference>
<dbReference type="GO" id="GO:0042542">
    <property type="term" value="P:response to hydrogen peroxide"/>
    <property type="evidence" value="ECO:0000318"/>
    <property type="project" value="GO_Central"/>
</dbReference>
<reference evidence="6" key="1">
    <citation type="journal article" date="2011" name="Genome Biol.">
        <title>Comparative genomics of the social amoebae Dictyostelium discoideum and Dictyostelium purpureum.</title>
        <authorList>
            <consortium name="US DOE Joint Genome Institute (JGI-PGF)"/>
            <person name="Sucgang R."/>
            <person name="Kuo A."/>
            <person name="Tian X."/>
            <person name="Salerno W."/>
            <person name="Parikh A."/>
            <person name="Feasley C.L."/>
            <person name="Dalin E."/>
            <person name="Tu H."/>
            <person name="Huang E."/>
            <person name="Barry K."/>
            <person name="Lindquist E."/>
            <person name="Shapiro H."/>
            <person name="Bruce D."/>
            <person name="Schmutz J."/>
            <person name="Salamov A."/>
            <person name="Fey P."/>
            <person name="Gaudet P."/>
            <person name="Anjard C."/>
            <person name="Babu M.M."/>
            <person name="Basu S."/>
            <person name="Bushmanova Y."/>
            <person name="van der Wel H."/>
            <person name="Katoh-Kurasawa M."/>
            <person name="Dinh C."/>
            <person name="Coutinho P.M."/>
            <person name="Saito T."/>
            <person name="Elias M."/>
            <person name="Schaap P."/>
            <person name="Kay R.R."/>
            <person name="Henrissat B."/>
            <person name="Eichinger L."/>
            <person name="Rivero F."/>
            <person name="Putnam N.H."/>
            <person name="West C.M."/>
            <person name="Loomis W.F."/>
            <person name="Chisholm R.L."/>
            <person name="Shaulsky G."/>
            <person name="Strassmann J.E."/>
            <person name="Queller D.C."/>
            <person name="Kuspa A."/>
            <person name="Grigoriev I.V."/>
        </authorList>
    </citation>
    <scope>NUCLEOTIDE SEQUENCE [LARGE SCALE GENOMIC DNA]</scope>
    <source>
        <strain evidence="6">QSDP1</strain>
    </source>
</reference>
<dbReference type="Pfam" id="PF00011">
    <property type="entry name" value="HSP20"/>
    <property type="match status" value="1"/>
</dbReference>
<dbReference type="GO" id="GO:0006457">
    <property type="term" value="P:protein folding"/>
    <property type="evidence" value="ECO:0000318"/>
    <property type="project" value="GO_Central"/>
</dbReference>
<accession>F0ZA02</accession>
<evidence type="ECO:0000259" key="4">
    <source>
        <dbReference type="PROSITE" id="PS01031"/>
    </source>
</evidence>
<organism evidence="5 6">
    <name type="scientific">Dictyostelium purpureum</name>
    <name type="common">Slime mold</name>
    <dbReference type="NCBI Taxonomy" id="5786"/>
    <lineage>
        <taxon>Eukaryota</taxon>
        <taxon>Amoebozoa</taxon>
        <taxon>Evosea</taxon>
        <taxon>Eumycetozoa</taxon>
        <taxon>Dictyostelia</taxon>
        <taxon>Dictyosteliales</taxon>
        <taxon>Dictyosteliaceae</taxon>
        <taxon>Dictyostelium</taxon>
    </lineage>
</organism>
<gene>
    <name evidence="5" type="ORF">DICPUDRAFT_75212</name>
</gene>
<dbReference type="SUPFAM" id="SSF49764">
    <property type="entry name" value="HSP20-like chaperones"/>
    <property type="match status" value="1"/>
</dbReference>
<dbReference type="InParanoid" id="F0ZA02"/>
<dbReference type="InterPro" id="IPR002068">
    <property type="entry name" value="A-crystallin/Hsp20_dom"/>
</dbReference>